<proteinExistence type="predicted"/>
<organism evidence="2 3">
    <name type="scientific">Mycena sanguinolenta</name>
    <dbReference type="NCBI Taxonomy" id="230812"/>
    <lineage>
        <taxon>Eukaryota</taxon>
        <taxon>Fungi</taxon>
        <taxon>Dikarya</taxon>
        <taxon>Basidiomycota</taxon>
        <taxon>Agaricomycotina</taxon>
        <taxon>Agaricomycetes</taxon>
        <taxon>Agaricomycetidae</taxon>
        <taxon>Agaricales</taxon>
        <taxon>Marasmiineae</taxon>
        <taxon>Mycenaceae</taxon>
        <taxon>Mycena</taxon>
    </lineage>
</organism>
<feature type="region of interest" description="Disordered" evidence="1">
    <location>
        <begin position="168"/>
        <end position="210"/>
    </location>
</feature>
<name>A0A8H6Z9Y2_9AGAR</name>
<feature type="compositionally biased region" description="Basic residues" evidence="1">
    <location>
        <begin position="175"/>
        <end position="207"/>
    </location>
</feature>
<sequence>MAATQPDSFRTQPPFDSEYPEAESRRQSPQSPTCPTTTADAWTSPAPPLPLSPCSLSALSPCSPYDDAPRRGSFDEDDDDELALEKKRECASRVAAWINQSAVRITAVSFQSYTFPPSTSTSSPSSSTSSSDNSDVLDFDLDVDSDFDLDLDDAEPYVIYSTASAKSTPVIHAPVPRRPHSSAHSHGHSSHGRSSRSRSRGRHHGYKPRMPSPLSLYVIQEEDADISIIGTHLPFLRIGYPASALASAAHHSGFGRGSHFGLRTATVVVAGHGLGLGLASTEAGPPRPAFASGTACTPPPFSLRARSSPLRRLGVSGFGF</sequence>
<gene>
    <name evidence="2" type="ORF">MSAN_00564100</name>
</gene>
<evidence type="ECO:0000256" key="1">
    <source>
        <dbReference type="SAM" id="MobiDB-lite"/>
    </source>
</evidence>
<dbReference type="Proteomes" id="UP000623467">
    <property type="component" value="Unassembled WGS sequence"/>
</dbReference>
<protein>
    <submittedName>
        <fullName evidence="2">Uncharacterized protein</fullName>
    </submittedName>
</protein>
<feature type="compositionally biased region" description="Low complexity" evidence="1">
    <location>
        <begin position="52"/>
        <end position="64"/>
    </location>
</feature>
<comment type="caution">
    <text evidence="2">The sequence shown here is derived from an EMBL/GenBank/DDBJ whole genome shotgun (WGS) entry which is preliminary data.</text>
</comment>
<dbReference type="EMBL" id="JACAZH010000003">
    <property type="protein sequence ID" value="KAF7373537.1"/>
    <property type="molecule type" value="Genomic_DNA"/>
</dbReference>
<keyword evidence="3" id="KW-1185">Reference proteome</keyword>
<dbReference type="AlphaFoldDB" id="A0A8H6Z9Y2"/>
<feature type="region of interest" description="Disordered" evidence="1">
    <location>
        <begin position="115"/>
        <end position="134"/>
    </location>
</feature>
<feature type="region of interest" description="Disordered" evidence="1">
    <location>
        <begin position="1"/>
        <end position="82"/>
    </location>
</feature>
<feature type="compositionally biased region" description="Low complexity" evidence="1">
    <location>
        <begin position="116"/>
        <end position="134"/>
    </location>
</feature>
<feature type="compositionally biased region" description="Polar residues" evidence="1">
    <location>
        <begin position="1"/>
        <end position="11"/>
    </location>
</feature>
<dbReference type="OrthoDB" id="3040426at2759"/>
<evidence type="ECO:0000313" key="3">
    <source>
        <dbReference type="Proteomes" id="UP000623467"/>
    </source>
</evidence>
<evidence type="ECO:0000313" key="2">
    <source>
        <dbReference type="EMBL" id="KAF7373537.1"/>
    </source>
</evidence>
<accession>A0A8H6Z9Y2</accession>
<reference evidence="2" key="1">
    <citation type="submission" date="2020-05" db="EMBL/GenBank/DDBJ databases">
        <title>Mycena genomes resolve the evolution of fungal bioluminescence.</title>
        <authorList>
            <person name="Tsai I.J."/>
        </authorList>
    </citation>
    <scope>NUCLEOTIDE SEQUENCE</scope>
    <source>
        <strain evidence="2">160909Yilan</strain>
    </source>
</reference>
<feature type="compositionally biased region" description="Low complexity" evidence="1">
    <location>
        <begin position="27"/>
        <end position="38"/>
    </location>
</feature>